<evidence type="ECO:0000259" key="4">
    <source>
        <dbReference type="Pfam" id="PF01397"/>
    </source>
</evidence>
<dbReference type="InterPro" id="IPR044814">
    <property type="entry name" value="Terpene_cyclase_plant_C1"/>
</dbReference>
<gene>
    <name evidence="6" type="ORF">KSP40_PGU018237</name>
</gene>
<dbReference type="Pfam" id="PF03936">
    <property type="entry name" value="Terpene_synth_C"/>
    <property type="match status" value="1"/>
</dbReference>
<evidence type="ECO:0000256" key="2">
    <source>
        <dbReference type="ARBA" id="ARBA00022842"/>
    </source>
</evidence>
<keyword evidence="2" id="KW-0460">Magnesium</keyword>
<dbReference type="Pfam" id="PF01397">
    <property type="entry name" value="Terpene_synth"/>
    <property type="match status" value="1"/>
</dbReference>
<dbReference type="PANTHER" id="PTHR31225:SF93">
    <property type="entry name" value="ALPHA-HUMULENE_(-)-(E)-BETA-CARYOPHYLLENE SYNTHASE"/>
    <property type="match status" value="1"/>
</dbReference>
<evidence type="ECO:0000256" key="3">
    <source>
        <dbReference type="ARBA" id="ARBA00023239"/>
    </source>
</evidence>
<evidence type="ECO:0000256" key="1">
    <source>
        <dbReference type="ARBA" id="ARBA00022723"/>
    </source>
</evidence>
<reference evidence="6 7" key="1">
    <citation type="journal article" date="2022" name="Nat. Plants">
        <title>Genomes of leafy and leafless Platanthera orchids illuminate the evolution of mycoheterotrophy.</title>
        <authorList>
            <person name="Li M.H."/>
            <person name="Liu K.W."/>
            <person name="Li Z."/>
            <person name="Lu H.C."/>
            <person name="Ye Q.L."/>
            <person name="Zhang D."/>
            <person name="Wang J.Y."/>
            <person name="Li Y.F."/>
            <person name="Zhong Z.M."/>
            <person name="Liu X."/>
            <person name="Yu X."/>
            <person name="Liu D.K."/>
            <person name="Tu X.D."/>
            <person name="Liu B."/>
            <person name="Hao Y."/>
            <person name="Liao X.Y."/>
            <person name="Jiang Y.T."/>
            <person name="Sun W.H."/>
            <person name="Chen J."/>
            <person name="Chen Y.Q."/>
            <person name="Ai Y."/>
            <person name="Zhai J.W."/>
            <person name="Wu S.S."/>
            <person name="Zhou Z."/>
            <person name="Hsiao Y.Y."/>
            <person name="Wu W.L."/>
            <person name="Chen Y.Y."/>
            <person name="Lin Y.F."/>
            <person name="Hsu J.L."/>
            <person name="Li C.Y."/>
            <person name="Wang Z.W."/>
            <person name="Zhao X."/>
            <person name="Zhong W.Y."/>
            <person name="Ma X.K."/>
            <person name="Ma L."/>
            <person name="Huang J."/>
            <person name="Chen G.Z."/>
            <person name="Huang M.Z."/>
            <person name="Huang L."/>
            <person name="Peng D.H."/>
            <person name="Luo Y.B."/>
            <person name="Zou S.Q."/>
            <person name="Chen S.P."/>
            <person name="Lan S."/>
            <person name="Tsai W.C."/>
            <person name="Van de Peer Y."/>
            <person name="Liu Z.J."/>
        </authorList>
    </citation>
    <scope>NUCLEOTIDE SEQUENCE [LARGE SCALE GENOMIC DNA]</scope>
    <source>
        <strain evidence="6">Lor288</strain>
    </source>
</reference>
<dbReference type="SUPFAM" id="SSF48576">
    <property type="entry name" value="Terpenoid synthases"/>
    <property type="match status" value="1"/>
</dbReference>
<dbReference type="PANTHER" id="PTHR31225">
    <property type="entry name" value="OS04G0344100 PROTEIN-RELATED"/>
    <property type="match status" value="1"/>
</dbReference>
<protein>
    <submittedName>
        <fullName evidence="6">Uncharacterized protein</fullName>
    </submittedName>
</protein>
<dbReference type="Proteomes" id="UP001412067">
    <property type="component" value="Unassembled WGS sequence"/>
</dbReference>
<proteinExistence type="predicted"/>
<evidence type="ECO:0000259" key="5">
    <source>
        <dbReference type="Pfam" id="PF03936"/>
    </source>
</evidence>
<comment type="caution">
    <text evidence="6">The sequence shown here is derived from an EMBL/GenBank/DDBJ whole genome shotgun (WGS) entry which is preliminary data.</text>
</comment>
<dbReference type="InterPro" id="IPR050148">
    <property type="entry name" value="Terpene_synthase-like"/>
</dbReference>
<feature type="domain" description="Terpene synthase metal-binding" evidence="5">
    <location>
        <begin position="274"/>
        <end position="397"/>
    </location>
</feature>
<evidence type="ECO:0000313" key="7">
    <source>
        <dbReference type="Proteomes" id="UP001412067"/>
    </source>
</evidence>
<dbReference type="InterPro" id="IPR005630">
    <property type="entry name" value="Terpene_synthase_metal-bd"/>
</dbReference>
<dbReference type="Gene3D" id="1.10.600.10">
    <property type="entry name" value="Farnesyl Diphosphate Synthase"/>
    <property type="match status" value="2"/>
</dbReference>
<dbReference type="EMBL" id="JBBWWR010000005">
    <property type="protein sequence ID" value="KAK8966284.1"/>
    <property type="molecule type" value="Genomic_DNA"/>
</dbReference>
<dbReference type="CDD" id="cd00684">
    <property type="entry name" value="Terpene_cyclase_plant_C1"/>
    <property type="match status" value="1"/>
</dbReference>
<keyword evidence="7" id="KW-1185">Reference proteome</keyword>
<dbReference type="SUPFAM" id="SSF48239">
    <property type="entry name" value="Terpenoid cyclases/Protein prenyltransferases"/>
    <property type="match status" value="1"/>
</dbReference>
<evidence type="ECO:0000313" key="6">
    <source>
        <dbReference type="EMBL" id="KAK8966284.1"/>
    </source>
</evidence>
<dbReference type="InterPro" id="IPR008930">
    <property type="entry name" value="Terpenoid_cyclase/PrenylTrfase"/>
</dbReference>
<dbReference type="InterPro" id="IPR036965">
    <property type="entry name" value="Terpene_synth_N_sf"/>
</dbReference>
<keyword evidence="1" id="KW-0479">Metal-binding</keyword>
<dbReference type="InterPro" id="IPR008949">
    <property type="entry name" value="Isoprenoid_synthase_dom_sf"/>
</dbReference>
<sequence>MDALKAEIFQMFMNREGHLQSLELIDTIQRLGVAYHFEMEISEALQSIYVSDYDYHDLYAVSLHFRLLRQQRYLVPTNVFEIFLDKNGNFKNCLSTDANGLLSLFEAAHLGMPEEKILDDAIIFSKTHLMSLKYQMEPHFAAMLSSALQVPLFRRIDRSKTRSFLSIYEEDNNCNKVLLDFAKMDFLCLQALHQDEAKELSIWWKKLEMSKKLPFARDRLVECYFWIVSVYFESHYSRARTMMTKFLTQLSILDDIYDVYGTLEELYLLTDVIEQLIKMAKDYLIESIWANKYYVPKLDEHLSVTIFTAGYSFLTCAAYIGMEEMIPKTIFDWVAGFPEIIKASCLIGRILNDIVSYKLEQKRIHVASVVQCYLMEHECSEEEACLKLLEMSNKAWKNINKEFLMLNKLPLSLIGPIMNLARFNEFVYLGKDMYTQSEVIMKEYINAVLVEPIQINGLRD</sequence>
<dbReference type="InterPro" id="IPR001906">
    <property type="entry name" value="Terpene_synth_N"/>
</dbReference>
<feature type="domain" description="Terpene synthase N-terminal" evidence="4">
    <location>
        <begin position="2"/>
        <end position="148"/>
    </location>
</feature>
<accession>A0ABR2MQ34</accession>
<name>A0ABR2MQ34_9ASPA</name>
<organism evidence="6 7">
    <name type="scientific">Platanthera guangdongensis</name>
    <dbReference type="NCBI Taxonomy" id="2320717"/>
    <lineage>
        <taxon>Eukaryota</taxon>
        <taxon>Viridiplantae</taxon>
        <taxon>Streptophyta</taxon>
        <taxon>Embryophyta</taxon>
        <taxon>Tracheophyta</taxon>
        <taxon>Spermatophyta</taxon>
        <taxon>Magnoliopsida</taxon>
        <taxon>Liliopsida</taxon>
        <taxon>Asparagales</taxon>
        <taxon>Orchidaceae</taxon>
        <taxon>Orchidoideae</taxon>
        <taxon>Orchideae</taxon>
        <taxon>Orchidinae</taxon>
        <taxon>Platanthera</taxon>
    </lineage>
</organism>
<dbReference type="Gene3D" id="1.50.10.130">
    <property type="entry name" value="Terpene synthase, N-terminal domain"/>
    <property type="match status" value="1"/>
</dbReference>
<keyword evidence="3" id="KW-0456">Lyase</keyword>